<feature type="compositionally biased region" description="Basic residues" evidence="1">
    <location>
        <begin position="118"/>
        <end position="128"/>
    </location>
</feature>
<reference evidence="3" key="1">
    <citation type="journal article" date="2011" name="Nat. Genet.">
        <title>The genome of the mesopolyploid crop species Brassica rapa.</title>
        <authorList>
            <consortium name="Brassica rapa Genome Sequencing Project Consortium"/>
            <person name="Wang X."/>
            <person name="Wang H."/>
            <person name="Wang J."/>
            <person name="Sun R."/>
            <person name="Wu J."/>
            <person name="Liu S."/>
            <person name="Bai Y."/>
            <person name="Mun J.H."/>
            <person name="Bancroft I."/>
            <person name="Cheng F."/>
            <person name="Huang S."/>
            <person name="Li X."/>
            <person name="Hua W."/>
            <person name="Wang J."/>
            <person name="Wang X."/>
            <person name="Freeling M."/>
            <person name="Pires J.C."/>
            <person name="Paterson A.H."/>
            <person name="Chalhoub B."/>
            <person name="Wang B."/>
            <person name="Hayward A."/>
            <person name="Sharpe A.G."/>
            <person name="Park B.S."/>
            <person name="Weisshaar B."/>
            <person name="Liu B."/>
            <person name="Li B."/>
            <person name="Liu B."/>
            <person name="Tong C."/>
            <person name="Song C."/>
            <person name="Duran C."/>
            <person name="Peng C."/>
            <person name="Geng C."/>
            <person name="Koh C."/>
            <person name="Lin C."/>
            <person name="Edwards D."/>
            <person name="Mu D."/>
            <person name="Shen D."/>
            <person name="Soumpourou E."/>
            <person name="Li F."/>
            <person name="Fraser F."/>
            <person name="Conant G."/>
            <person name="Lassalle G."/>
            <person name="King G.J."/>
            <person name="Bonnema G."/>
            <person name="Tang H."/>
            <person name="Wang H."/>
            <person name="Belcram H."/>
            <person name="Zhou H."/>
            <person name="Hirakawa H."/>
            <person name="Abe H."/>
            <person name="Guo H."/>
            <person name="Wang H."/>
            <person name="Jin H."/>
            <person name="Parkin I.A."/>
            <person name="Batley J."/>
            <person name="Kim J.S."/>
            <person name="Just J."/>
            <person name="Li J."/>
            <person name="Xu J."/>
            <person name="Deng J."/>
            <person name="Kim J.A."/>
            <person name="Li J."/>
            <person name="Yu J."/>
            <person name="Meng J."/>
            <person name="Wang J."/>
            <person name="Min J."/>
            <person name="Poulain J."/>
            <person name="Wang J."/>
            <person name="Hatakeyama K."/>
            <person name="Wu K."/>
            <person name="Wang L."/>
            <person name="Fang L."/>
            <person name="Trick M."/>
            <person name="Links M.G."/>
            <person name="Zhao M."/>
            <person name="Jin M."/>
            <person name="Ramchiary N."/>
            <person name="Drou N."/>
            <person name="Berkman P.J."/>
            <person name="Cai Q."/>
            <person name="Huang Q."/>
            <person name="Li R."/>
            <person name="Tabata S."/>
            <person name="Cheng S."/>
            <person name="Zhang S."/>
            <person name="Zhang S."/>
            <person name="Huang S."/>
            <person name="Sato S."/>
            <person name="Sun S."/>
            <person name="Kwon S.J."/>
            <person name="Choi S.R."/>
            <person name="Lee T.H."/>
            <person name="Fan W."/>
            <person name="Zhao X."/>
            <person name="Tan X."/>
            <person name="Xu X."/>
            <person name="Wang Y."/>
            <person name="Qiu Y."/>
            <person name="Yin Y."/>
            <person name="Li Y."/>
            <person name="Du Y."/>
            <person name="Liao Y."/>
            <person name="Lim Y."/>
            <person name="Narusaka Y."/>
            <person name="Wang Y."/>
            <person name="Wang Z."/>
            <person name="Li Z."/>
            <person name="Wang Z."/>
            <person name="Xiong Z."/>
            <person name="Zhang Z."/>
        </authorList>
    </citation>
    <scope>NUCLEOTIDE SEQUENCE [LARGE SCALE GENOMIC DNA]</scope>
    <source>
        <strain evidence="3">cv. Chiifu-401-42</strain>
    </source>
</reference>
<evidence type="ECO:0000313" key="3">
    <source>
        <dbReference type="Proteomes" id="UP000011750"/>
    </source>
</evidence>
<feature type="compositionally biased region" description="Basic residues" evidence="1">
    <location>
        <begin position="216"/>
        <end position="225"/>
    </location>
</feature>
<dbReference type="Proteomes" id="UP000011750">
    <property type="component" value="Unassembled WGS sequence"/>
</dbReference>
<keyword evidence="3" id="KW-1185">Reference proteome</keyword>
<evidence type="ECO:0000313" key="2">
    <source>
        <dbReference type="EnsemblPlants" id="Bra040307.1-P"/>
    </source>
</evidence>
<sequence>MVRIGSANDVLRETTACGASRQEESQLQADLTAANNVIWELQNRTQIRAMASMFDLIADSNLVLGQMWRECRSMPSFDHRLTETGEHQSTSVSPHRSTEEVASCATVKILTHEEFPSKHPRPPKPFRIKKSDIDRHQDPAADRQPGSTDDRHISSSIDRQPPLTYRVQLPKIDVARLNELRNPSQPLEHMAENFEQLLDDAPESMQIDQTSETRTLRRRKEKVPKHLKREVNEKEIASPKEFSGFPWTSHLRRLTLPTACDCNYEDEYETKYSGSIDSETMPSIDIANHPPIDDKSIKSIDSSANATFTLPAHFYPCFDVATQPQTAIDYHYGDTISRQGDYSIGKQNSYNKAEIDESVAEIYEAIRTSDDYHSKRLDDIYYPFDNSIIWLTTRTDEMKQDITMLQNRHVVGAGRSTSIAAHAHTSIDDLHQNLLKEDVYQELKDMSETTYVRLGMQQRSIENLQHRMHASEVVRERLKNQWTRGDEAIRSFIGTWFQMSRDEVDTCIQPSGHFDHY</sequence>
<reference evidence="2" key="3">
    <citation type="submission" date="2023-03" db="UniProtKB">
        <authorList>
            <consortium name="EnsemblPlants"/>
        </authorList>
    </citation>
    <scope>IDENTIFICATION</scope>
    <source>
        <strain evidence="2">cv. Chiifu-401-42</strain>
    </source>
</reference>
<feature type="region of interest" description="Disordered" evidence="1">
    <location>
        <begin position="112"/>
        <end position="164"/>
    </location>
</feature>
<accession>M4FGS9</accession>
<name>M4FGS9_BRACM</name>
<organism evidence="2 3">
    <name type="scientific">Brassica campestris</name>
    <name type="common">Field mustard</name>
    <dbReference type="NCBI Taxonomy" id="3711"/>
    <lineage>
        <taxon>Eukaryota</taxon>
        <taxon>Viridiplantae</taxon>
        <taxon>Streptophyta</taxon>
        <taxon>Embryophyta</taxon>
        <taxon>Tracheophyta</taxon>
        <taxon>Spermatophyta</taxon>
        <taxon>Magnoliopsida</taxon>
        <taxon>eudicotyledons</taxon>
        <taxon>Gunneridae</taxon>
        <taxon>Pentapetalae</taxon>
        <taxon>rosids</taxon>
        <taxon>malvids</taxon>
        <taxon>Brassicales</taxon>
        <taxon>Brassicaceae</taxon>
        <taxon>Brassiceae</taxon>
        <taxon>Brassica</taxon>
    </lineage>
</organism>
<dbReference type="EnsemblPlants" id="Bra040307.1">
    <property type="protein sequence ID" value="Bra040307.1-P"/>
    <property type="gene ID" value="Bra040307"/>
</dbReference>
<dbReference type="InParanoid" id="M4FGS9"/>
<dbReference type="HOGENOM" id="CLU_527188_0_0_1"/>
<dbReference type="AlphaFoldDB" id="M4FGS9"/>
<dbReference type="Gramene" id="Bra040307.1">
    <property type="protein sequence ID" value="Bra040307.1-P"/>
    <property type="gene ID" value="Bra040307"/>
</dbReference>
<reference evidence="3" key="2">
    <citation type="journal article" date="2018" name="Hortic Res">
        <title>Improved Brassica rapa reference genome by single-molecule sequencing and chromosome conformation capture technologies.</title>
        <authorList>
            <person name="Zhang L."/>
            <person name="Cai X."/>
            <person name="Wu J."/>
            <person name="Liu M."/>
            <person name="Grob S."/>
            <person name="Cheng F."/>
            <person name="Liang J."/>
            <person name="Cai C."/>
            <person name="Liu Z."/>
            <person name="Liu B."/>
            <person name="Wang F."/>
            <person name="Li S."/>
            <person name="Liu F."/>
            <person name="Li X."/>
            <person name="Cheng L."/>
            <person name="Yang W."/>
            <person name="Li M.H."/>
            <person name="Grossniklaus U."/>
            <person name="Zheng H."/>
            <person name="Wang X."/>
        </authorList>
    </citation>
    <scope>NUCLEOTIDE SEQUENCE [LARGE SCALE GENOMIC DNA]</scope>
    <source>
        <strain evidence="3">cv. Chiifu-401-42</strain>
    </source>
</reference>
<proteinExistence type="predicted"/>
<evidence type="ECO:0000256" key="1">
    <source>
        <dbReference type="SAM" id="MobiDB-lite"/>
    </source>
</evidence>
<protein>
    <submittedName>
        <fullName evidence="2">Uncharacterized protein</fullName>
    </submittedName>
</protein>
<feature type="compositionally biased region" description="Basic and acidic residues" evidence="1">
    <location>
        <begin position="129"/>
        <end position="141"/>
    </location>
</feature>
<feature type="region of interest" description="Disordered" evidence="1">
    <location>
        <begin position="200"/>
        <end position="225"/>
    </location>
</feature>